<keyword evidence="3" id="KW-1003">Cell membrane</keyword>
<sequence length="276" mass="30375">MIHRLLSNKTVVICLFLLAVVGLMGVFAPYLAPHDPNLADVINSLMPMSKEYPLGTDHLGRCLYSRLLFGIRTTFHYSLLTMLITAVVGGLIGAISGYVRGKVDSLIMRGCEVMLSFPYEIIVLSIVGIMGPGMGNIIVANFIAKIAWYVRIVRSSVITFNHQNYIMYSRTVKTSQRFIFRKHLAPNIASEVIILATLDFGWIILSISTLSFLGLGVQAPTAEWGAMLSDAKEVLFSNPEQMLIPGIAIMVVVACCNLLGDSLRDVFDPRTGQKEC</sequence>
<comment type="subcellular location">
    <subcellularLocation>
        <location evidence="1 7">Cell membrane</location>
        <topology evidence="1 7">Multi-pass membrane protein</topology>
    </subcellularLocation>
</comment>
<dbReference type="PROSITE" id="PS50928">
    <property type="entry name" value="ABC_TM1"/>
    <property type="match status" value="1"/>
</dbReference>
<keyword evidence="10" id="KW-1185">Reference proteome</keyword>
<comment type="similarity">
    <text evidence="7">Belongs to the binding-protein-dependent transport system permease family.</text>
</comment>
<protein>
    <submittedName>
        <fullName evidence="9">Nickel transport system permease protein</fullName>
    </submittedName>
</protein>
<keyword evidence="4 7" id="KW-0812">Transmembrane</keyword>
<feature type="transmembrane region" description="Helical" evidence="7">
    <location>
        <begin position="242"/>
        <end position="260"/>
    </location>
</feature>
<keyword evidence="6 7" id="KW-0472">Membrane</keyword>
<evidence type="ECO:0000256" key="5">
    <source>
        <dbReference type="ARBA" id="ARBA00022989"/>
    </source>
</evidence>
<evidence type="ECO:0000256" key="4">
    <source>
        <dbReference type="ARBA" id="ARBA00022692"/>
    </source>
</evidence>
<evidence type="ECO:0000256" key="6">
    <source>
        <dbReference type="ARBA" id="ARBA00023136"/>
    </source>
</evidence>
<organism evidence="9 10">
    <name type="scientific">Vibrio cincinnatiensis DSM 19608</name>
    <dbReference type="NCBI Taxonomy" id="1123491"/>
    <lineage>
        <taxon>Bacteria</taxon>
        <taxon>Pseudomonadati</taxon>
        <taxon>Pseudomonadota</taxon>
        <taxon>Gammaproteobacteria</taxon>
        <taxon>Vibrionales</taxon>
        <taxon>Vibrionaceae</taxon>
        <taxon>Vibrio</taxon>
    </lineage>
</organism>
<dbReference type="GO" id="GO:0055085">
    <property type="term" value="P:transmembrane transport"/>
    <property type="evidence" value="ECO:0007669"/>
    <property type="project" value="InterPro"/>
</dbReference>
<feature type="transmembrane region" description="Helical" evidence="7">
    <location>
        <begin position="75"/>
        <end position="99"/>
    </location>
</feature>
<dbReference type="GeneID" id="70583306"/>
<dbReference type="AlphaFoldDB" id="A0A1T4L4M1"/>
<reference evidence="10" key="1">
    <citation type="submission" date="2017-02" db="EMBL/GenBank/DDBJ databases">
        <authorList>
            <person name="Varghese N."/>
            <person name="Submissions S."/>
        </authorList>
    </citation>
    <scope>NUCLEOTIDE SEQUENCE [LARGE SCALE GENOMIC DNA]</scope>
    <source>
        <strain evidence="10">DSM 19608</strain>
    </source>
</reference>
<keyword evidence="5 7" id="KW-1133">Transmembrane helix</keyword>
<evidence type="ECO:0000313" key="10">
    <source>
        <dbReference type="Proteomes" id="UP000190834"/>
    </source>
</evidence>
<dbReference type="InterPro" id="IPR000515">
    <property type="entry name" value="MetI-like"/>
</dbReference>
<dbReference type="STRING" id="1123491.SAMN02745782_00478"/>
<dbReference type="GO" id="GO:0005886">
    <property type="term" value="C:plasma membrane"/>
    <property type="evidence" value="ECO:0007669"/>
    <property type="project" value="UniProtKB-SubCell"/>
</dbReference>
<dbReference type="Proteomes" id="UP000190834">
    <property type="component" value="Unassembled WGS sequence"/>
</dbReference>
<dbReference type="PANTHER" id="PTHR43386">
    <property type="entry name" value="OLIGOPEPTIDE TRANSPORT SYSTEM PERMEASE PROTEIN APPC"/>
    <property type="match status" value="1"/>
</dbReference>
<dbReference type="InterPro" id="IPR050366">
    <property type="entry name" value="BP-dependent_transpt_permease"/>
</dbReference>
<evidence type="ECO:0000256" key="3">
    <source>
        <dbReference type="ARBA" id="ARBA00022475"/>
    </source>
</evidence>
<keyword evidence="2 7" id="KW-0813">Transport</keyword>
<dbReference type="OrthoDB" id="9805884at2"/>
<feature type="transmembrane region" description="Helical" evidence="7">
    <location>
        <begin position="188"/>
        <end position="215"/>
    </location>
</feature>
<dbReference type="InterPro" id="IPR053474">
    <property type="entry name" value="Staphylopine_ABC_permease"/>
</dbReference>
<dbReference type="InterPro" id="IPR035906">
    <property type="entry name" value="MetI-like_sf"/>
</dbReference>
<gene>
    <name evidence="9" type="ORF">SAMN02745782_00478</name>
</gene>
<dbReference type="SUPFAM" id="SSF161098">
    <property type="entry name" value="MetI-like"/>
    <property type="match status" value="1"/>
</dbReference>
<dbReference type="CDD" id="cd06261">
    <property type="entry name" value="TM_PBP2"/>
    <property type="match status" value="1"/>
</dbReference>
<dbReference type="Pfam" id="PF00528">
    <property type="entry name" value="BPD_transp_1"/>
    <property type="match status" value="1"/>
</dbReference>
<dbReference type="EMBL" id="FUXB01000002">
    <property type="protein sequence ID" value="SJZ49656.1"/>
    <property type="molecule type" value="Genomic_DNA"/>
</dbReference>
<dbReference type="RefSeq" id="WP_078924885.1">
    <property type="nucleotide sequence ID" value="NZ_FUXB01000002.1"/>
</dbReference>
<accession>A0A1T4L4M1</accession>
<dbReference type="NCBIfam" id="NF045473">
    <property type="entry name" value="Opp1C"/>
    <property type="match status" value="1"/>
</dbReference>
<name>A0A1T4L4M1_VIBCI</name>
<evidence type="ECO:0000259" key="8">
    <source>
        <dbReference type="PROSITE" id="PS50928"/>
    </source>
</evidence>
<evidence type="ECO:0000256" key="7">
    <source>
        <dbReference type="RuleBase" id="RU363032"/>
    </source>
</evidence>
<evidence type="ECO:0000256" key="1">
    <source>
        <dbReference type="ARBA" id="ARBA00004651"/>
    </source>
</evidence>
<dbReference type="Pfam" id="PF12911">
    <property type="entry name" value="OppC_N"/>
    <property type="match status" value="1"/>
</dbReference>
<proteinExistence type="inferred from homology"/>
<dbReference type="PANTHER" id="PTHR43386:SF1">
    <property type="entry name" value="D,D-DIPEPTIDE TRANSPORT SYSTEM PERMEASE PROTEIN DDPC-RELATED"/>
    <property type="match status" value="1"/>
</dbReference>
<feature type="domain" description="ABC transmembrane type-1" evidence="8">
    <location>
        <begin position="71"/>
        <end position="260"/>
    </location>
</feature>
<evidence type="ECO:0000313" key="9">
    <source>
        <dbReference type="EMBL" id="SJZ49656.1"/>
    </source>
</evidence>
<dbReference type="Gene3D" id="1.10.3720.10">
    <property type="entry name" value="MetI-like"/>
    <property type="match status" value="1"/>
</dbReference>
<evidence type="ECO:0000256" key="2">
    <source>
        <dbReference type="ARBA" id="ARBA00022448"/>
    </source>
</evidence>
<dbReference type="InterPro" id="IPR025966">
    <property type="entry name" value="OppC_N"/>
</dbReference>
<feature type="transmembrane region" description="Helical" evidence="7">
    <location>
        <begin position="12"/>
        <end position="32"/>
    </location>
</feature>
<feature type="transmembrane region" description="Helical" evidence="7">
    <location>
        <begin position="119"/>
        <end position="140"/>
    </location>
</feature>